<evidence type="ECO:0000256" key="2">
    <source>
        <dbReference type="ARBA" id="ARBA00023125"/>
    </source>
</evidence>
<dbReference type="PROSITE" id="PS50949">
    <property type="entry name" value="HTH_GNTR"/>
    <property type="match status" value="1"/>
</dbReference>
<comment type="caution">
    <text evidence="5">The sequence shown here is derived from an EMBL/GenBank/DDBJ whole genome shotgun (WGS) entry which is preliminary data.</text>
</comment>
<dbReference type="GO" id="GO:0003700">
    <property type="term" value="F:DNA-binding transcription factor activity"/>
    <property type="evidence" value="ECO:0007669"/>
    <property type="project" value="InterPro"/>
</dbReference>
<evidence type="ECO:0000256" key="1">
    <source>
        <dbReference type="ARBA" id="ARBA00023015"/>
    </source>
</evidence>
<dbReference type="HOGENOM" id="CLU_2728431_0_0_5"/>
<keyword evidence="3" id="KW-0804">Transcription</keyword>
<evidence type="ECO:0000259" key="4">
    <source>
        <dbReference type="PROSITE" id="PS50949"/>
    </source>
</evidence>
<evidence type="ECO:0000256" key="3">
    <source>
        <dbReference type="ARBA" id="ARBA00023163"/>
    </source>
</evidence>
<evidence type="ECO:0000313" key="6">
    <source>
        <dbReference type="Proteomes" id="UP000005324"/>
    </source>
</evidence>
<dbReference type="EMBL" id="ADVL01000277">
    <property type="protein sequence ID" value="EFH12107.1"/>
    <property type="molecule type" value="Genomic_DNA"/>
</dbReference>
<feature type="non-terminal residue" evidence="5">
    <location>
        <position position="73"/>
    </location>
</feature>
<dbReference type="GO" id="GO:0003677">
    <property type="term" value="F:DNA binding"/>
    <property type="evidence" value="ECO:0007669"/>
    <property type="project" value="UniProtKB-KW"/>
</dbReference>
<proteinExistence type="predicted"/>
<sequence>MSDFRLLAERYATELTADLLAGRRRPGERLPTSRDYAHRQGIAPSTASRVYAELVRRGVAVGEVGRGTFLRPP</sequence>
<feature type="domain" description="HTH gntR-type" evidence="4">
    <location>
        <begin position="5"/>
        <end position="73"/>
    </location>
</feature>
<dbReference type="OrthoDB" id="7173258at2"/>
<dbReference type="Pfam" id="PF00392">
    <property type="entry name" value="GntR"/>
    <property type="match status" value="1"/>
</dbReference>
<dbReference type="Proteomes" id="UP000005324">
    <property type="component" value="Unassembled WGS sequence"/>
</dbReference>
<name>D5RKQ7_9PROT</name>
<dbReference type="AlphaFoldDB" id="D5RKQ7"/>
<dbReference type="SMART" id="SM00345">
    <property type="entry name" value="HTH_GNTR"/>
    <property type="match status" value="1"/>
</dbReference>
<keyword evidence="2" id="KW-0238">DNA-binding</keyword>
<organism evidence="5 6">
    <name type="scientific">Pseudoroseomonas cervicalis ATCC 49957</name>
    <dbReference type="NCBI Taxonomy" id="525371"/>
    <lineage>
        <taxon>Bacteria</taxon>
        <taxon>Pseudomonadati</taxon>
        <taxon>Pseudomonadota</taxon>
        <taxon>Alphaproteobacteria</taxon>
        <taxon>Acetobacterales</taxon>
        <taxon>Roseomonadaceae</taxon>
        <taxon>Roseomonas</taxon>
    </lineage>
</organism>
<gene>
    <name evidence="5" type="ORF">HMPREF0731_1667</name>
</gene>
<evidence type="ECO:0000313" key="5">
    <source>
        <dbReference type="EMBL" id="EFH12107.1"/>
    </source>
</evidence>
<accession>D5RKQ7</accession>
<dbReference type="SUPFAM" id="SSF46785">
    <property type="entry name" value="Winged helix' DNA-binding domain"/>
    <property type="match status" value="1"/>
</dbReference>
<dbReference type="InterPro" id="IPR036390">
    <property type="entry name" value="WH_DNA-bd_sf"/>
</dbReference>
<dbReference type="InterPro" id="IPR000524">
    <property type="entry name" value="Tscrpt_reg_HTH_GntR"/>
</dbReference>
<keyword evidence="1" id="KW-0805">Transcription regulation</keyword>
<keyword evidence="6" id="KW-1185">Reference proteome</keyword>
<dbReference type="Gene3D" id="1.10.10.10">
    <property type="entry name" value="Winged helix-like DNA-binding domain superfamily/Winged helix DNA-binding domain"/>
    <property type="match status" value="1"/>
</dbReference>
<reference evidence="5 6" key="1">
    <citation type="submission" date="2010-04" db="EMBL/GenBank/DDBJ databases">
        <authorList>
            <person name="Qin X."/>
            <person name="Bachman B."/>
            <person name="Battles P."/>
            <person name="Bell A."/>
            <person name="Bess C."/>
            <person name="Bickham C."/>
            <person name="Chaboub L."/>
            <person name="Chen D."/>
            <person name="Coyle M."/>
            <person name="Deiros D.R."/>
            <person name="Dinh H."/>
            <person name="Forbes L."/>
            <person name="Fowler G."/>
            <person name="Francisco L."/>
            <person name="Fu Q."/>
            <person name="Gubbala S."/>
            <person name="Hale W."/>
            <person name="Han Y."/>
            <person name="Hemphill L."/>
            <person name="Highlander S.K."/>
            <person name="Hirani K."/>
            <person name="Hogues M."/>
            <person name="Jackson L."/>
            <person name="Jakkamsetti A."/>
            <person name="Javaid M."/>
            <person name="Jiang H."/>
            <person name="Korchina V."/>
            <person name="Kovar C."/>
            <person name="Lara F."/>
            <person name="Lee S."/>
            <person name="Mata R."/>
            <person name="Mathew T."/>
            <person name="Moen C."/>
            <person name="Morales K."/>
            <person name="Munidasa M."/>
            <person name="Nazareth L."/>
            <person name="Ngo R."/>
            <person name="Nguyen L."/>
            <person name="Okwuonu G."/>
            <person name="Ongeri F."/>
            <person name="Patil S."/>
            <person name="Petrosino J."/>
            <person name="Pham C."/>
            <person name="Pham P."/>
            <person name="Pu L.-L."/>
            <person name="Puazo M."/>
            <person name="Raj R."/>
            <person name="Reid J."/>
            <person name="Rouhana J."/>
            <person name="Saada N."/>
            <person name="Shang Y."/>
            <person name="Simmons D."/>
            <person name="Thornton R."/>
            <person name="Warren J."/>
            <person name="Weissenberger G."/>
            <person name="Zhang J."/>
            <person name="Zhang L."/>
            <person name="Zhou C."/>
            <person name="Zhu D."/>
            <person name="Muzny D."/>
            <person name="Worley K."/>
            <person name="Gibbs R."/>
        </authorList>
    </citation>
    <scope>NUCLEOTIDE SEQUENCE [LARGE SCALE GENOMIC DNA]</scope>
    <source>
        <strain evidence="5 6">ATCC 49957</strain>
    </source>
</reference>
<protein>
    <submittedName>
        <fullName evidence="5">Transcriptional regulator, GntR family</fullName>
    </submittedName>
</protein>
<dbReference type="RefSeq" id="WP_007004891.1">
    <property type="nucleotide sequence ID" value="NZ_GG770780.1"/>
</dbReference>
<dbReference type="InterPro" id="IPR036388">
    <property type="entry name" value="WH-like_DNA-bd_sf"/>
</dbReference>